<gene>
    <name evidence="1" type="ORF">K8N75_10715</name>
</gene>
<name>A0A8T5URW1_9EURY</name>
<evidence type="ECO:0008006" key="3">
    <source>
        <dbReference type="Google" id="ProtNLM"/>
    </source>
</evidence>
<dbReference type="Pfam" id="PF18933">
    <property type="entry name" value="PsbP_2"/>
    <property type="match status" value="1"/>
</dbReference>
<evidence type="ECO:0000313" key="1">
    <source>
        <dbReference type="EMBL" id="MBZ2166508.1"/>
    </source>
</evidence>
<dbReference type="RefSeq" id="WP_223792058.1">
    <property type="nucleotide sequence ID" value="NZ_JAIOUQ010000013.1"/>
</dbReference>
<reference evidence="2" key="1">
    <citation type="journal article" date="2022" name="Microbiol. Resour. Announc.">
        <title>Draft Genome Sequence of a Methanogenic Archaeon from West Spitsbergen Permafrost.</title>
        <authorList>
            <person name="Trubitsyn V."/>
            <person name="Rivkina E."/>
            <person name="Shcherbakova V."/>
        </authorList>
    </citation>
    <scope>NUCLEOTIDE SEQUENCE [LARGE SCALE GENOMIC DNA]</scope>
    <source>
        <strain evidence="2">VT</strain>
    </source>
</reference>
<dbReference type="EMBL" id="JAIOUQ010000013">
    <property type="protein sequence ID" value="MBZ2166508.1"/>
    <property type="molecule type" value="Genomic_DNA"/>
</dbReference>
<dbReference type="AlphaFoldDB" id="A0A8T5URW1"/>
<evidence type="ECO:0000313" key="2">
    <source>
        <dbReference type="Proteomes" id="UP000825933"/>
    </source>
</evidence>
<dbReference type="Proteomes" id="UP000825933">
    <property type="component" value="Unassembled WGS sequence"/>
</dbReference>
<proteinExistence type="predicted"/>
<comment type="caution">
    <text evidence="1">The sequence shown here is derived from an EMBL/GenBank/DDBJ whole genome shotgun (WGS) entry which is preliminary data.</text>
</comment>
<accession>A0A8T5URW1</accession>
<dbReference type="PROSITE" id="PS51257">
    <property type="entry name" value="PROKAR_LIPOPROTEIN"/>
    <property type="match status" value="1"/>
</dbReference>
<sequence>MKKYIFIVIALVGLVVLASGCTSTPGNNTTSTKTYNANGISFNYPSSWFILADNTTENGTVIALGDVSFNQTNGTQGNGVTMIKLAQNANSTTDLADLKTQLSSLNGTNSTVTIAGVTANETTINLSSNNTTAQLKFIDFQKNNFQYLIQYVTVSSDFQTQAGLFDTITKSLKVQ</sequence>
<keyword evidence="2" id="KW-1185">Reference proteome</keyword>
<organism evidence="1 2">
    <name type="scientific">Methanobacterium spitsbergense</name>
    <dbReference type="NCBI Taxonomy" id="2874285"/>
    <lineage>
        <taxon>Archaea</taxon>
        <taxon>Methanobacteriati</taxon>
        <taxon>Methanobacteriota</taxon>
        <taxon>Methanomada group</taxon>
        <taxon>Methanobacteria</taxon>
        <taxon>Methanobacteriales</taxon>
        <taxon>Methanobacteriaceae</taxon>
        <taxon>Methanobacterium</taxon>
    </lineage>
</organism>
<protein>
    <recommendedName>
        <fullName evidence="3">PsbP C-terminal domain-containing protein</fullName>
    </recommendedName>
</protein>